<dbReference type="EMBL" id="JAAXKY010000195">
    <property type="protein sequence ID" value="NMH82073.1"/>
    <property type="molecule type" value="Genomic_DNA"/>
</dbReference>
<evidence type="ECO:0000256" key="1">
    <source>
        <dbReference type="SAM" id="MobiDB-lite"/>
    </source>
</evidence>
<dbReference type="InterPro" id="IPR011009">
    <property type="entry name" value="Kinase-like_dom_sf"/>
</dbReference>
<evidence type="ECO:0000313" key="2">
    <source>
        <dbReference type="EMBL" id="NMH82073.1"/>
    </source>
</evidence>
<dbReference type="RefSeq" id="WP_169400089.1">
    <property type="nucleotide sequence ID" value="NZ_BAAAJH010000001.1"/>
</dbReference>
<sequence length="570" mass="58509">MSELASPPSGAAAPWEGGAPTTDAAPTPFVPEQKRPEDAPTVRLGPSSETPTVPAVPSSTIAGTELAGRYRLRTRVGSDAAAGAEFWQAEDTILRRDVGATVLRRFTGESISESEAAARADEIVARALRAGSFEHSGCARLLDVLAPGTGGIPHDVLGVAVTEWVPGRSLAEVMADGLIKPIAAARAVAPLAAAAEEAHRHGLVLGCDHPQRVRITPEGRAQLCFALPRPNVTAADDIRGLGAVLYTLLTSRWPLSSADAALAGLGAAERSPGGSLVPPSEQRPGVPVELDALTRGTLGPAGAPGQVHTAAAVHRLLDEVVAEHDRMALFPPADDGVPSGPGDVWQDKGRTVTPSDPRRRRKLATGLSALAVAVLLVLGYIAVQLGSVFSEGDAPPIKVDGGAVSAPAAAPADATQPDPAAAPGGVAAVAGVQVYDTVGDRDNSTRVSRVIDGDPSSGWSTFSYKQQFPALKPGVGVMVSFASAVQLSELTIESPSAGTVIQVRSAPAPDAAFDETVPITEVTLRDHSTPVSLAGSQPVTHVLLWISKLSGGGDAHSSEIDEVQFRRAGS</sequence>
<name>A0ABX1RS43_9PSEU</name>
<dbReference type="Gene3D" id="1.10.510.10">
    <property type="entry name" value="Transferase(Phosphotransferase) domain 1"/>
    <property type="match status" value="1"/>
</dbReference>
<comment type="caution">
    <text evidence="2">The sequence shown here is derived from an EMBL/GenBank/DDBJ whole genome shotgun (WGS) entry which is preliminary data.</text>
</comment>
<protein>
    <recommendedName>
        <fullName evidence="4">Peptidoglycan lipid II flippase</fullName>
    </recommendedName>
</protein>
<proteinExistence type="predicted"/>
<dbReference type="Proteomes" id="UP001296706">
    <property type="component" value="Unassembled WGS sequence"/>
</dbReference>
<gene>
    <name evidence="2" type="ORF">HF577_33925</name>
</gene>
<organism evidence="2 3">
    <name type="scientific">Pseudonocardia xinjiangensis</name>
    <dbReference type="NCBI Taxonomy" id="75289"/>
    <lineage>
        <taxon>Bacteria</taxon>
        <taxon>Bacillati</taxon>
        <taxon>Actinomycetota</taxon>
        <taxon>Actinomycetes</taxon>
        <taxon>Pseudonocardiales</taxon>
        <taxon>Pseudonocardiaceae</taxon>
        <taxon>Pseudonocardia</taxon>
    </lineage>
</organism>
<dbReference type="Gene3D" id="3.30.200.20">
    <property type="entry name" value="Phosphorylase Kinase, domain 1"/>
    <property type="match status" value="1"/>
</dbReference>
<evidence type="ECO:0000313" key="3">
    <source>
        <dbReference type="Proteomes" id="UP001296706"/>
    </source>
</evidence>
<dbReference type="SUPFAM" id="SSF56112">
    <property type="entry name" value="Protein kinase-like (PK-like)"/>
    <property type="match status" value="1"/>
</dbReference>
<feature type="region of interest" description="Disordered" evidence="1">
    <location>
        <begin position="1"/>
        <end position="58"/>
    </location>
</feature>
<accession>A0ABX1RS43</accession>
<feature type="region of interest" description="Disordered" evidence="1">
    <location>
        <begin position="330"/>
        <end position="358"/>
    </location>
</feature>
<reference evidence="2 3" key="1">
    <citation type="submission" date="2020-04" db="EMBL/GenBank/DDBJ databases">
        <authorList>
            <person name="Klaysubun C."/>
            <person name="Duangmal K."/>
            <person name="Lipun K."/>
        </authorList>
    </citation>
    <scope>NUCLEOTIDE SEQUENCE [LARGE SCALE GENOMIC DNA]</scope>
    <source>
        <strain evidence="2 3">JCM 11839</strain>
    </source>
</reference>
<feature type="compositionally biased region" description="Polar residues" evidence="1">
    <location>
        <begin position="47"/>
        <end position="58"/>
    </location>
</feature>
<keyword evidence="3" id="KW-1185">Reference proteome</keyword>
<dbReference type="CDD" id="cd13973">
    <property type="entry name" value="PK_MviN-like"/>
    <property type="match status" value="1"/>
</dbReference>
<evidence type="ECO:0008006" key="4">
    <source>
        <dbReference type="Google" id="ProtNLM"/>
    </source>
</evidence>